<protein>
    <submittedName>
        <fullName evidence="2">GNAT family N-acetyltransferase</fullName>
        <ecNumber evidence="2">2.3.1.-</ecNumber>
    </submittedName>
</protein>
<evidence type="ECO:0000313" key="3">
    <source>
        <dbReference type="Proteomes" id="UP001432000"/>
    </source>
</evidence>
<gene>
    <name evidence="2" type="ORF">WDS16_20385</name>
</gene>
<dbReference type="InterPro" id="IPR016181">
    <property type="entry name" value="Acyl_CoA_acyltransferase"/>
</dbReference>
<dbReference type="GO" id="GO:0016746">
    <property type="term" value="F:acyltransferase activity"/>
    <property type="evidence" value="ECO:0007669"/>
    <property type="project" value="UniProtKB-KW"/>
</dbReference>
<name>A0ABZ2PI58_9NOCA</name>
<dbReference type="SUPFAM" id="SSF55729">
    <property type="entry name" value="Acyl-CoA N-acyltransferases (Nat)"/>
    <property type="match status" value="1"/>
</dbReference>
<dbReference type="Proteomes" id="UP001432000">
    <property type="component" value="Chromosome"/>
</dbReference>
<feature type="domain" description="N-acetyltransferase" evidence="1">
    <location>
        <begin position="133"/>
        <end position="195"/>
    </location>
</feature>
<dbReference type="PANTHER" id="PTHR42791">
    <property type="entry name" value="GNAT FAMILY ACETYLTRANSFERASE"/>
    <property type="match status" value="1"/>
</dbReference>
<dbReference type="InterPro" id="IPR000182">
    <property type="entry name" value="GNAT_dom"/>
</dbReference>
<keyword evidence="3" id="KW-1185">Reference proteome</keyword>
<evidence type="ECO:0000259" key="1">
    <source>
        <dbReference type="Pfam" id="PF13673"/>
    </source>
</evidence>
<keyword evidence="2" id="KW-0808">Transferase</keyword>
<reference evidence="2 3" key="1">
    <citation type="submission" date="2024-03" db="EMBL/GenBank/DDBJ databases">
        <title>Natural products discovery in diverse microorganisms through a two-stage MS feature dereplication strategy.</title>
        <authorList>
            <person name="Zhang R."/>
        </authorList>
    </citation>
    <scope>NUCLEOTIDE SEQUENCE [LARGE SCALE GENOMIC DNA]</scope>
    <source>
        <strain evidence="2 3">18930</strain>
    </source>
</reference>
<dbReference type="RefSeq" id="WP_338887213.1">
    <property type="nucleotide sequence ID" value="NZ_CP147846.1"/>
</dbReference>
<dbReference type="InterPro" id="IPR052523">
    <property type="entry name" value="Trichothecene_AcTrans"/>
</dbReference>
<dbReference type="Pfam" id="PF13673">
    <property type="entry name" value="Acetyltransf_10"/>
    <property type="match status" value="1"/>
</dbReference>
<accession>A0ABZ2PI58</accession>
<dbReference type="Gene3D" id="3.40.630.30">
    <property type="match status" value="1"/>
</dbReference>
<keyword evidence="2" id="KW-0012">Acyltransferase</keyword>
<dbReference type="EMBL" id="CP147846">
    <property type="protein sequence ID" value="WXG67573.1"/>
    <property type="molecule type" value="Genomic_DNA"/>
</dbReference>
<evidence type="ECO:0000313" key="2">
    <source>
        <dbReference type="EMBL" id="WXG67573.1"/>
    </source>
</evidence>
<dbReference type="EC" id="2.3.1.-" evidence="2"/>
<proteinExistence type="predicted"/>
<sequence length="202" mass="21716">MTSRILSANASDSRLCASVLADAFSEDPLMATIWPDRGRRHAALSGYFDASLRHFHVAGGGVRYAVTDAGDIAAAAVWDPPGSKQSIARTLRALPSLLPILRGRTSAALGVRSTLDAHHPTRPHWYLANLGSSTAQRGHGFAAALMTDQLARCDRDGVDAYLVCTSPDNIAFYEQFDFVVTETFALASGSEMTSMWRSCAAR</sequence>
<dbReference type="PANTHER" id="PTHR42791:SF1">
    <property type="entry name" value="N-ACETYLTRANSFERASE DOMAIN-CONTAINING PROTEIN"/>
    <property type="match status" value="1"/>
</dbReference>
<organism evidence="2 3">
    <name type="scientific">Rhodococcus sovatensis</name>
    <dbReference type="NCBI Taxonomy" id="1805840"/>
    <lineage>
        <taxon>Bacteria</taxon>
        <taxon>Bacillati</taxon>
        <taxon>Actinomycetota</taxon>
        <taxon>Actinomycetes</taxon>
        <taxon>Mycobacteriales</taxon>
        <taxon>Nocardiaceae</taxon>
        <taxon>Rhodococcus</taxon>
    </lineage>
</organism>